<evidence type="ECO:0000256" key="4">
    <source>
        <dbReference type="SAM" id="Phobius"/>
    </source>
</evidence>
<evidence type="ECO:0000256" key="3">
    <source>
        <dbReference type="ARBA" id="ARBA00022691"/>
    </source>
</evidence>
<dbReference type="InterPro" id="IPR026170">
    <property type="entry name" value="FAM173A/B"/>
</dbReference>
<keyword evidence="4" id="KW-1133">Transmembrane helix</keyword>
<dbReference type="GO" id="GO:0032259">
    <property type="term" value="P:methylation"/>
    <property type="evidence" value="ECO:0007669"/>
    <property type="project" value="UniProtKB-KW"/>
</dbReference>
<reference evidence="5" key="2">
    <citation type="journal article" date="2021" name="Microbiome">
        <title>Successional dynamics and alternative stable states in a saline activated sludge microbial community over 9 years.</title>
        <authorList>
            <person name="Wang Y."/>
            <person name="Ye J."/>
            <person name="Ju F."/>
            <person name="Liu L."/>
            <person name="Boyd J.A."/>
            <person name="Deng Y."/>
            <person name="Parks D.H."/>
            <person name="Jiang X."/>
            <person name="Yin X."/>
            <person name="Woodcroft B.J."/>
            <person name="Tyson G.W."/>
            <person name="Hugenholtz P."/>
            <person name="Polz M.F."/>
            <person name="Zhang T."/>
        </authorList>
    </citation>
    <scope>NUCLEOTIDE SEQUENCE</scope>
    <source>
        <strain evidence="5">HKST-UBA79</strain>
    </source>
</reference>
<dbReference type="SUPFAM" id="SSF53335">
    <property type="entry name" value="S-adenosyl-L-methionine-dependent methyltransferases"/>
    <property type="match status" value="1"/>
</dbReference>
<proteinExistence type="predicted"/>
<protein>
    <recommendedName>
        <fullName evidence="7">Class I SAM-dependent methyltransferase</fullName>
    </recommendedName>
</protein>
<name>A0A955J2N0_UNCKA</name>
<dbReference type="AlphaFoldDB" id="A0A955J2N0"/>
<evidence type="ECO:0000313" key="5">
    <source>
        <dbReference type="EMBL" id="MCA9308567.1"/>
    </source>
</evidence>
<dbReference type="Gene3D" id="3.40.50.150">
    <property type="entry name" value="Vaccinia Virus protein VP39"/>
    <property type="match status" value="1"/>
</dbReference>
<accession>A0A955J2N0</accession>
<dbReference type="GO" id="GO:0016279">
    <property type="term" value="F:protein-lysine N-methyltransferase activity"/>
    <property type="evidence" value="ECO:0007669"/>
    <property type="project" value="InterPro"/>
</dbReference>
<organism evidence="5 6">
    <name type="scientific">candidate division WWE3 bacterium</name>
    <dbReference type="NCBI Taxonomy" id="2053526"/>
    <lineage>
        <taxon>Bacteria</taxon>
        <taxon>Katanobacteria</taxon>
    </lineage>
</organism>
<evidence type="ECO:0008006" key="7">
    <source>
        <dbReference type="Google" id="ProtNLM"/>
    </source>
</evidence>
<comment type="caution">
    <text evidence="5">The sequence shown here is derived from an EMBL/GenBank/DDBJ whole genome shotgun (WGS) entry which is preliminary data.</text>
</comment>
<dbReference type="InterPro" id="IPR029063">
    <property type="entry name" value="SAM-dependent_MTases_sf"/>
</dbReference>
<evidence type="ECO:0000256" key="1">
    <source>
        <dbReference type="ARBA" id="ARBA00022603"/>
    </source>
</evidence>
<keyword evidence="4" id="KW-0812">Transmembrane</keyword>
<keyword evidence="4" id="KW-0472">Membrane</keyword>
<dbReference type="EMBL" id="JAGQNX010000108">
    <property type="protein sequence ID" value="MCA9308567.1"/>
    <property type="molecule type" value="Genomic_DNA"/>
</dbReference>
<keyword evidence="1" id="KW-0489">Methyltransferase</keyword>
<evidence type="ECO:0000313" key="6">
    <source>
        <dbReference type="Proteomes" id="UP000740557"/>
    </source>
</evidence>
<keyword evidence="3" id="KW-0949">S-adenosyl-L-methionine</keyword>
<feature type="transmembrane region" description="Helical" evidence="4">
    <location>
        <begin position="36"/>
        <end position="56"/>
    </location>
</feature>
<evidence type="ECO:0000256" key="2">
    <source>
        <dbReference type="ARBA" id="ARBA00022679"/>
    </source>
</evidence>
<sequence length="208" mass="23282">MRNKLLPTQTLVILLGAVFGAVGYIYKIDLDIFKTIGAILMIASFVGLITVVSLAIQRYVIHGGPYFPSNNQATDAIMLLVKELKPKLAVDLGSGDAKLLVRIGKLGFKAHGYEINPLVNFLGKLNVILNKQSANITLFTKDLWKVNYNKYDVIILYAAMHMIADLEKVLFKNSTKGTYIIMNRFKFPNKKPLKIVDAGENKIYLYQV</sequence>
<reference evidence="5" key="1">
    <citation type="submission" date="2020-04" db="EMBL/GenBank/DDBJ databases">
        <authorList>
            <person name="Zhang T."/>
        </authorList>
    </citation>
    <scope>NUCLEOTIDE SEQUENCE</scope>
    <source>
        <strain evidence="5">HKST-UBA79</strain>
    </source>
</reference>
<gene>
    <name evidence="5" type="ORF">KC980_03570</name>
</gene>
<dbReference type="PANTHER" id="PTHR13610">
    <property type="entry name" value="METHYLTRANSFERASE DOMAIN-CONTAINING PROTEIN"/>
    <property type="match status" value="1"/>
</dbReference>
<dbReference type="Proteomes" id="UP000740557">
    <property type="component" value="Unassembled WGS sequence"/>
</dbReference>
<keyword evidence="2" id="KW-0808">Transferase</keyword>
<dbReference type="PANTHER" id="PTHR13610:SF9">
    <property type="entry name" value="FI06469P"/>
    <property type="match status" value="1"/>
</dbReference>